<sequence length="465" mass="51691">MKTTKTRENFGGWILPEEQMDKLRKTPYHYNASAGSILELLFLQRFWTWCLRFVPAQTAPCVLTCLGLAINVGCCLLLLSYSSDLCSEAPWWTFVLCALSLFLYQLLDALDGKQSLRVQNTALEEVYDHGCDALSTFFVTMSMAIATRLGDSPLSLVTIFFLSMVAFYSSHWQKYVTDVMVFGMVDVSECQIVMVVAHLVTAVYGQTSGRPRKDKVYACSNFQVIFELREIMVAATVCSMALAIFGNARIVFGGKTPIDHYVKLPRRKASGMIERLLHPLVPLAGLTGCLWLCFGGGLMESHPVMFLVTFGFAFAKLTIRLVLTTVSFGEVDLWDSSLVAPLFLCLHLLLSATSMSLPVSSALMGSMVYSVMDFARFFTYASWDIRDALDVWIFSVKYPVGDPRCKNGNNGLYLNGLNNDELLKKARLDALNGAKKSLLKIKQNGQKLGLSKALAGCRKVKKCLN</sequence>
<protein>
    <submittedName>
        <fullName evidence="1">Uncharacterized protein</fullName>
    </submittedName>
</protein>
<evidence type="ECO:0000313" key="1">
    <source>
        <dbReference type="EMBL" id="KAG0426700.1"/>
    </source>
</evidence>
<evidence type="ECO:0000313" key="2">
    <source>
        <dbReference type="Proteomes" id="UP000805193"/>
    </source>
</evidence>
<reference evidence="1 2" key="1">
    <citation type="journal article" date="2020" name="Cell">
        <title>Large-Scale Comparative Analyses of Tick Genomes Elucidate Their Genetic Diversity and Vector Capacities.</title>
        <authorList>
            <consortium name="Tick Genome and Microbiome Consortium (TIGMIC)"/>
            <person name="Jia N."/>
            <person name="Wang J."/>
            <person name="Shi W."/>
            <person name="Du L."/>
            <person name="Sun Y."/>
            <person name="Zhan W."/>
            <person name="Jiang J.F."/>
            <person name="Wang Q."/>
            <person name="Zhang B."/>
            <person name="Ji P."/>
            <person name="Bell-Sakyi L."/>
            <person name="Cui X.M."/>
            <person name="Yuan T.T."/>
            <person name="Jiang B.G."/>
            <person name="Yang W.F."/>
            <person name="Lam T.T."/>
            <person name="Chang Q.C."/>
            <person name="Ding S.J."/>
            <person name="Wang X.J."/>
            <person name="Zhu J.G."/>
            <person name="Ruan X.D."/>
            <person name="Zhao L."/>
            <person name="Wei J.T."/>
            <person name="Ye R.Z."/>
            <person name="Que T.C."/>
            <person name="Du C.H."/>
            <person name="Zhou Y.H."/>
            <person name="Cheng J.X."/>
            <person name="Dai P.F."/>
            <person name="Guo W.B."/>
            <person name="Han X.H."/>
            <person name="Huang E.J."/>
            <person name="Li L.F."/>
            <person name="Wei W."/>
            <person name="Gao Y.C."/>
            <person name="Liu J.Z."/>
            <person name="Shao H.Z."/>
            <person name="Wang X."/>
            <person name="Wang C.C."/>
            <person name="Yang T.C."/>
            <person name="Huo Q.B."/>
            <person name="Li W."/>
            <person name="Chen H.Y."/>
            <person name="Chen S.E."/>
            <person name="Zhou L.G."/>
            <person name="Ni X.B."/>
            <person name="Tian J.H."/>
            <person name="Sheng Y."/>
            <person name="Liu T."/>
            <person name="Pan Y.S."/>
            <person name="Xia L.Y."/>
            <person name="Li J."/>
            <person name="Zhao F."/>
            <person name="Cao W.C."/>
        </authorList>
    </citation>
    <scope>NUCLEOTIDE SEQUENCE [LARGE SCALE GENOMIC DNA]</scope>
    <source>
        <strain evidence="1">Iper-2018</strain>
    </source>
</reference>
<name>A0AC60PZL0_IXOPE</name>
<gene>
    <name evidence="1" type="ORF">HPB47_026206</name>
</gene>
<proteinExistence type="predicted"/>
<accession>A0AC60PZL0</accession>
<dbReference type="EMBL" id="JABSTQ010009693">
    <property type="protein sequence ID" value="KAG0426700.1"/>
    <property type="molecule type" value="Genomic_DNA"/>
</dbReference>
<dbReference type="Proteomes" id="UP000805193">
    <property type="component" value="Unassembled WGS sequence"/>
</dbReference>
<organism evidence="1 2">
    <name type="scientific">Ixodes persulcatus</name>
    <name type="common">Taiga tick</name>
    <dbReference type="NCBI Taxonomy" id="34615"/>
    <lineage>
        <taxon>Eukaryota</taxon>
        <taxon>Metazoa</taxon>
        <taxon>Ecdysozoa</taxon>
        <taxon>Arthropoda</taxon>
        <taxon>Chelicerata</taxon>
        <taxon>Arachnida</taxon>
        <taxon>Acari</taxon>
        <taxon>Parasitiformes</taxon>
        <taxon>Ixodida</taxon>
        <taxon>Ixodoidea</taxon>
        <taxon>Ixodidae</taxon>
        <taxon>Ixodinae</taxon>
        <taxon>Ixodes</taxon>
    </lineage>
</organism>
<comment type="caution">
    <text evidence="1">The sequence shown here is derived from an EMBL/GenBank/DDBJ whole genome shotgun (WGS) entry which is preliminary data.</text>
</comment>
<keyword evidence="2" id="KW-1185">Reference proteome</keyword>